<keyword evidence="1" id="KW-0732">Signal</keyword>
<proteinExistence type="predicted"/>
<dbReference type="RefSeq" id="WP_308991643.1">
    <property type="nucleotide sequence ID" value="NZ_CP155618.1"/>
</dbReference>
<dbReference type="AlphaFoldDB" id="A0AAU7EJT4"/>
<keyword evidence="3" id="KW-1185">Reference proteome</keyword>
<protein>
    <submittedName>
        <fullName evidence="2">Uncharacterized protein</fullName>
    </submittedName>
</protein>
<evidence type="ECO:0000313" key="3">
    <source>
        <dbReference type="Proteomes" id="UP001224325"/>
    </source>
</evidence>
<reference evidence="2" key="1">
    <citation type="submission" date="2024-04" db="EMBL/GenBank/DDBJ databases">
        <title>Mariniflexile litorale, isolated from the shallow sediments of the Sea of Japan.</title>
        <authorList>
            <person name="Romanenko L."/>
            <person name="Isaeva M."/>
        </authorList>
    </citation>
    <scope>NUCLEOTIDE SEQUENCE [LARGE SCALE GENOMIC DNA]</scope>
    <source>
        <strain evidence="2">KMM 9835</strain>
    </source>
</reference>
<sequence length="408" mass="45347">MKKTISLTLLCFILVLNISCESDDNGDGDKPKITGSLSVEEGKNQLEDNSIELLNKIDAFKNNDALNEIIELAEFLNGSNDSKIVNFKKTAFSTINNISSIEASNKSITTFNAKQSIAIISETPLADDFQAEKGIYLWNSDTEKFDKTGSSDDVIYNINYNGKVAVFSFTDFTTKLAGSEGSKEEIPTLIKANLKIDNTTVFTQAFSASFKDNQLIPSTINNTTTIGGFAFVTDYSNSSNKTITQSFDFKIDGDVIIGYSYTAKGKFNNEDGNIEDIIDSVTLSFQFLDANLYITANDNNFNSDSELSIDQEVALLNSNVNSELSINKKSIAKSIFYKDESTYTDYVFNSSTQNFELVEVSEDVVNIKFLFDDGTSNDFNTYIEGSFTELESRFDAVFEAYEKLFEDM</sequence>
<evidence type="ECO:0000256" key="1">
    <source>
        <dbReference type="SAM" id="SignalP"/>
    </source>
</evidence>
<dbReference type="KEGG" id="mlil:QLS71_007540"/>
<evidence type="ECO:0000313" key="2">
    <source>
        <dbReference type="EMBL" id="XBL15859.1"/>
    </source>
</evidence>
<feature type="chain" id="PRO_5043582590" evidence="1">
    <location>
        <begin position="23"/>
        <end position="408"/>
    </location>
</feature>
<dbReference type="Proteomes" id="UP001224325">
    <property type="component" value="Chromosome"/>
</dbReference>
<accession>A0AAU7EJT4</accession>
<organism evidence="2 3">
    <name type="scientific">Mariniflexile litorale</name>
    <dbReference type="NCBI Taxonomy" id="3045158"/>
    <lineage>
        <taxon>Bacteria</taxon>
        <taxon>Pseudomonadati</taxon>
        <taxon>Bacteroidota</taxon>
        <taxon>Flavobacteriia</taxon>
        <taxon>Flavobacteriales</taxon>
        <taxon>Flavobacteriaceae</taxon>
        <taxon>Mariniflexile</taxon>
    </lineage>
</organism>
<gene>
    <name evidence="2" type="ORF">QLS71_007540</name>
</gene>
<name>A0AAU7EJT4_9FLAO</name>
<feature type="signal peptide" evidence="1">
    <location>
        <begin position="1"/>
        <end position="22"/>
    </location>
</feature>
<dbReference type="EMBL" id="CP155618">
    <property type="protein sequence ID" value="XBL15859.1"/>
    <property type="molecule type" value="Genomic_DNA"/>
</dbReference>